<dbReference type="PANTHER" id="PTHR33420">
    <property type="entry name" value="FIMBRIAL SUBUNIT ELFA-RELATED"/>
    <property type="match status" value="1"/>
</dbReference>
<dbReference type="GO" id="GO:0009289">
    <property type="term" value="C:pilus"/>
    <property type="evidence" value="ECO:0007669"/>
    <property type="project" value="UniProtKB-SubCell"/>
</dbReference>
<evidence type="ECO:0000256" key="5">
    <source>
        <dbReference type="SAM" id="SignalP"/>
    </source>
</evidence>
<evidence type="ECO:0000256" key="1">
    <source>
        <dbReference type="ARBA" id="ARBA00004561"/>
    </source>
</evidence>
<comment type="caution">
    <text evidence="7">The sequence shown here is derived from an EMBL/GenBank/DDBJ whole genome shotgun (WGS) entry which is preliminary data.</text>
</comment>
<evidence type="ECO:0000256" key="4">
    <source>
        <dbReference type="ARBA" id="ARBA00023263"/>
    </source>
</evidence>
<dbReference type="GO" id="GO:0043709">
    <property type="term" value="P:cell adhesion involved in single-species biofilm formation"/>
    <property type="evidence" value="ECO:0007669"/>
    <property type="project" value="TreeGrafter"/>
</dbReference>
<evidence type="ECO:0000256" key="3">
    <source>
        <dbReference type="ARBA" id="ARBA00022729"/>
    </source>
</evidence>
<dbReference type="InterPro" id="IPR000259">
    <property type="entry name" value="Adhesion_dom_fimbrial"/>
</dbReference>
<dbReference type="InterPro" id="IPR050263">
    <property type="entry name" value="Bact_Fimbrial_Adh_Pro"/>
</dbReference>
<dbReference type="AlphaFoldDB" id="A0AAJ1YB75"/>
<dbReference type="InterPro" id="IPR036937">
    <property type="entry name" value="Adhesion_dom_fimbrial_sf"/>
</dbReference>
<comment type="subcellular location">
    <subcellularLocation>
        <location evidence="1">Fimbrium</location>
    </subcellularLocation>
</comment>
<dbReference type="SUPFAM" id="SSF49401">
    <property type="entry name" value="Bacterial adhesins"/>
    <property type="match status" value="1"/>
</dbReference>
<feature type="chain" id="PRO_5042603893" evidence="5">
    <location>
        <begin position="24"/>
        <end position="174"/>
    </location>
</feature>
<protein>
    <submittedName>
        <fullName evidence="7">Fimbrial protein</fullName>
    </submittedName>
</protein>
<evidence type="ECO:0000313" key="7">
    <source>
        <dbReference type="EMBL" id="MDQ9126734.1"/>
    </source>
</evidence>
<dbReference type="Proteomes" id="UP001224622">
    <property type="component" value="Unassembled WGS sequence"/>
</dbReference>
<reference evidence="7" key="1">
    <citation type="submission" date="2023-08" db="EMBL/GenBank/DDBJ databases">
        <title>The Comparative Genomic Analysis of Yersiniaceae from Polar Regions.</title>
        <authorList>
            <person name="Goncharov A."/>
            <person name="Aslanov B."/>
            <person name="Kolodzhieva V."/>
            <person name="Azarov D."/>
            <person name="Mochov A."/>
            <person name="Lebedeva E."/>
        </authorList>
    </citation>
    <scope>NUCLEOTIDE SEQUENCE</scope>
    <source>
        <strain evidence="7">Vf</strain>
    </source>
</reference>
<evidence type="ECO:0000313" key="8">
    <source>
        <dbReference type="Proteomes" id="UP001224622"/>
    </source>
</evidence>
<accession>A0AAJ1YB75</accession>
<sequence>MKKNIIVATLVAAAAMATVSAFAADGQINFTGSVIDAACNVTNATSGSLDVSLGKVSKTAFAAAGDKTAATKFTLQVSGCPTGVDSVNVKFDGTTVAGDNSVLALTQDAGVATGVGIQLADASQSVLPLNTASTNYALTSGAANLDFVARYIATAATVTSGPANAVASFSIVYN</sequence>
<dbReference type="PANTHER" id="PTHR33420:SF3">
    <property type="entry name" value="FIMBRIAL SUBUNIT ELFA"/>
    <property type="match status" value="1"/>
</dbReference>
<evidence type="ECO:0000256" key="2">
    <source>
        <dbReference type="ARBA" id="ARBA00006671"/>
    </source>
</evidence>
<dbReference type="EMBL" id="JAVIGA010000008">
    <property type="protein sequence ID" value="MDQ9126734.1"/>
    <property type="molecule type" value="Genomic_DNA"/>
</dbReference>
<feature type="signal peptide" evidence="5">
    <location>
        <begin position="1"/>
        <end position="23"/>
    </location>
</feature>
<proteinExistence type="inferred from homology"/>
<dbReference type="InterPro" id="IPR008966">
    <property type="entry name" value="Adhesion_dom_sf"/>
</dbReference>
<comment type="similarity">
    <text evidence="2">Belongs to the fimbrial protein family.</text>
</comment>
<keyword evidence="3 5" id="KW-0732">Signal</keyword>
<feature type="domain" description="Fimbrial-type adhesion" evidence="6">
    <location>
        <begin position="28"/>
        <end position="173"/>
    </location>
</feature>
<keyword evidence="4" id="KW-0281">Fimbrium</keyword>
<dbReference type="RefSeq" id="WP_074030836.1">
    <property type="nucleotide sequence ID" value="NZ_JAVIGA010000008.1"/>
</dbReference>
<dbReference type="Pfam" id="PF00419">
    <property type="entry name" value="Fimbrial"/>
    <property type="match status" value="1"/>
</dbReference>
<gene>
    <name evidence="7" type="ORF">RDT67_09860</name>
</gene>
<evidence type="ECO:0000259" key="6">
    <source>
        <dbReference type="Pfam" id="PF00419"/>
    </source>
</evidence>
<name>A0AAJ1YB75_SERFO</name>
<dbReference type="Gene3D" id="2.60.40.1090">
    <property type="entry name" value="Fimbrial-type adhesion domain"/>
    <property type="match status" value="1"/>
</dbReference>
<organism evidence="7 8">
    <name type="scientific">Serratia fonticola</name>
    <dbReference type="NCBI Taxonomy" id="47917"/>
    <lineage>
        <taxon>Bacteria</taxon>
        <taxon>Pseudomonadati</taxon>
        <taxon>Pseudomonadota</taxon>
        <taxon>Gammaproteobacteria</taxon>
        <taxon>Enterobacterales</taxon>
        <taxon>Yersiniaceae</taxon>
        <taxon>Serratia</taxon>
    </lineage>
</organism>